<feature type="region of interest" description="Disordered" evidence="1">
    <location>
        <begin position="1"/>
        <end position="20"/>
    </location>
</feature>
<evidence type="ECO:0000256" key="1">
    <source>
        <dbReference type="SAM" id="MobiDB-lite"/>
    </source>
</evidence>
<dbReference type="Proteomes" id="UP000219338">
    <property type="component" value="Unassembled WGS sequence"/>
</dbReference>
<dbReference type="AlphaFoldDB" id="A0A284RRU8"/>
<protein>
    <submittedName>
        <fullName evidence="2">Uncharacterized protein</fullName>
    </submittedName>
</protein>
<sequence>MKLNMEQAEVSKLQEYQSRR</sequence>
<reference evidence="3" key="1">
    <citation type="journal article" date="2017" name="Nat. Ecol. Evol.">
        <title>Genome expansion and lineage-specific genetic innovations in the forest pathogenic fungi Armillaria.</title>
        <authorList>
            <person name="Sipos G."/>
            <person name="Prasanna A.N."/>
            <person name="Walter M.C."/>
            <person name="O'Connor E."/>
            <person name="Balint B."/>
            <person name="Krizsan K."/>
            <person name="Kiss B."/>
            <person name="Hess J."/>
            <person name="Varga T."/>
            <person name="Slot J."/>
            <person name="Riley R."/>
            <person name="Boka B."/>
            <person name="Rigling D."/>
            <person name="Barry K."/>
            <person name="Lee J."/>
            <person name="Mihaltcheva S."/>
            <person name="LaButti K."/>
            <person name="Lipzen A."/>
            <person name="Waldron R."/>
            <person name="Moloney N.M."/>
            <person name="Sperisen C."/>
            <person name="Kredics L."/>
            <person name="Vagvoelgyi C."/>
            <person name="Patrignani A."/>
            <person name="Fitzpatrick D."/>
            <person name="Nagy I."/>
            <person name="Doyle S."/>
            <person name="Anderson J.B."/>
            <person name="Grigoriev I.V."/>
            <person name="Gueldener U."/>
            <person name="Muensterkoetter M."/>
            <person name="Nagy L.G."/>
        </authorList>
    </citation>
    <scope>NUCLEOTIDE SEQUENCE [LARGE SCALE GENOMIC DNA]</scope>
    <source>
        <strain evidence="3">C18/9</strain>
    </source>
</reference>
<evidence type="ECO:0000313" key="2">
    <source>
        <dbReference type="EMBL" id="SJL11405.1"/>
    </source>
</evidence>
<dbReference type="EMBL" id="FUEG01000014">
    <property type="protein sequence ID" value="SJL11405.1"/>
    <property type="molecule type" value="Genomic_DNA"/>
</dbReference>
<gene>
    <name evidence="2" type="ORF">ARMOST_14808</name>
</gene>
<accession>A0A284RRU8</accession>
<evidence type="ECO:0000313" key="3">
    <source>
        <dbReference type="Proteomes" id="UP000219338"/>
    </source>
</evidence>
<organism evidence="2 3">
    <name type="scientific">Armillaria ostoyae</name>
    <name type="common">Armillaria root rot fungus</name>
    <dbReference type="NCBI Taxonomy" id="47428"/>
    <lineage>
        <taxon>Eukaryota</taxon>
        <taxon>Fungi</taxon>
        <taxon>Dikarya</taxon>
        <taxon>Basidiomycota</taxon>
        <taxon>Agaricomycotina</taxon>
        <taxon>Agaricomycetes</taxon>
        <taxon>Agaricomycetidae</taxon>
        <taxon>Agaricales</taxon>
        <taxon>Marasmiineae</taxon>
        <taxon>Physalacriaceae</taxon>
        <taxon>Armillaria</taxon>
    </lineage>
</organism>
<name>A0A284RRU8_ARMOS</name>
<proteinExistence type="predicted"/>
<keyword evidence="3" id="KW-1185">Reference proteome</keyword>